<reference evidence="1 2" key="1">
    <citation type="submission" date="2019-01" db="EMBL/GenBank/DDBJ databases">
        <authorList>
            <person name="Brito A."/>
        </authorList>
    </citation>
    <scope>NUCLEOTIDE SEQUENCE [LARGE SCALE GENOMIC DNA]</scope>
    <source>
        <strain evidence="1">1</strain>
    </source>
</reference>
<dbReference type="EMBL" id="CAACVJ010000235">
    <property type="protein sequence ID" value="VEP15135.1"/>
    <property type="molecule type" value="Genomic_DNA"/>
</dbReference>
<evidence type="ECO:0000313" key="2">
    <source>
        <dbReference type="Proteomes" id="UP000320055"/>
    </source>
</evidence>
<accession>A0A563VUR3</accession>
<sequence length="40" mass="4776">MKLSLTNLRNFTFICRNVDEPLEFYKSKEIFDLVNTKHIG</sequence>
<organism evidence="1 2">
    <name type="scientific">Hyella patelloides LEGE 07179</name>
    <dbReference type="NCBI Taxonomy" id="945734"/>
    <lineage>
        <taxon>Bacteria</taxon>
        <taxon>Bacillati</taxon>
        <taxon>Cyanobacteriota</taxon>
        <taxon>Cyanophyceae</taxon>
        <taxon>Pleurocapsales</taxon>
        <taxon>Hyellaceae</taxon>
        <taxon>Hyella</taxon>
    </lineage>
</organism>
<dbReference type="Proteomes" id="UP000320055">
    <property type="component" value="Unassembled WGS sequence"/>
</dbReference>
<dbReference type="AlphaFoldDB" id="A0A563VUR3"/>
<evidence type="ECO:0000313" key="1">
    <source>
        <dbReference type="EMBL" id="VEP15135.1"/>
    </source>
</evidence>
<protein>
    <submittedName>
        <fullName evidence="1">Uncharacterized protein</fullName>
    </submittedName>
</protein>
<keyword evidence="2" id="KW-1185">Reference proteome</keyword>
<gene>
    <name evidence="1" type="ORF">H1P_310036</name>
</gene>
<proteinExistence type="predicted"/>
<name>A0A563VUR3_9CYAN</name>